<feature type="signal peptide" evidence="3">
    <location>
        <begin position="1"/>
        <end position="20"/>
    </location>
</feature>
<dbReference type="InterPro" id="IPR001542">
    <property type="entry name" value="Defensin_invertebrate/fungal"/>
</dbReference>
<keyword evidence="2" id="KW-1015">Disulfide bond</keyword>
<feature type="chain" id="PRO_5040391307" description="Invertebrate defensins family profile domain-containing protein" evidence="3">
    <location>
        <begin position="21"/>
        <end position="126"/>
    </location>
</feature>
<keyword evidence="3" id="KW-0732">Signal</keyword>
<name>A0A9P4PPI5_9PLEO</name>
<reference evidence="5" key="1">
    <citation type="journal article" date="2020" name="Stud. Mycol.">
        <title>101 Dothideomycetes genomes: a test case for predicting lifestyles and emergence of pathogens.</title>
        <authorList>
            <person name="Haridas S."/>
            <person name="Albert R."/>
            <person name="Binder M."/>
            <person name="Bloem J."/>
            <person name="Labutti K."/>
            <person name="Salamov A."/>
            <person name="Andreopoulos B."/>
            <person name="Baker S."/>
            <person name="Barry K."/>
            <person name="Bills G."/>
            <person name="Bluhm B."/>
            <person name="Cannon C."/>
            <person name="Castanera R."/>
            <person name="Culley D."/>
            <person name="Daum C."/>
            <person name="Ezra D."/>
            <person name="Gonzalez J."/>
            <person name="Henrissat B."/>
            <person name="Kuo A."/>
            <person name="Liang C."/>
            <person name="Lipzen A."/>
            <person name="Lutzoni F."/>
            <person name="Magnuson J."/>
            <person name="Mondo S."/>
            <person name="Nolan M."/>
            <person name="Ohm R."/>
            <person name="Pangilinan J."/>
            <person name="Park H.-J."/>
            <person name="Ramirez L."/>
            <person name="Alfaro M."/>
            <person name="Sun H."/>
            <person name="Tritt A."/>
            <person name="Yoshinaga Y."/>
            <person name="Zwiers L.-H."/>
            <person name="Turgeon B."/>
            <person name="Goodwin S."/>
            <person name="Spatafora J."/>
            <person name="Crous P."/>
            <person name="Grigoriev I."/>
        </authorList>
    </citation>
    <scope>NUCLEOTIDE SEQUENCE</scope>
    <source>
        <strain evidence="5">CBS 690.94</strain>
    </source>
</reference>
<sequence length="126" mass="13261">MYFSKIVAIAVLTFAANAVAAPTATEFDSAAPLDVRVAEADAISFDVEARQLDVDVDVEGDSPWGVADESAVEAREAKPDLEARGFGCGVLSSRYECNEHCKSLGGGRTGGFCGGFLYHTCKCIFG</sequence>
<dbReference type="GO" id="GO:0006952">
    <property type="term" value="P:defense response"/>
    <property type="evidence" value="ECO:0007669"/>
    <property type="project" value="InterPro"/>
</dbReference>
<protein>
    <recommendedName>
        <fullName evidence="4">Invertebrate defensins family profile domain-containing protein</fullName>
    </recommendedName>
</protein>
<accession>A0A9P4PPI5</accession>
<keyword evidence="6" id="KW-1185">Reference proteome</keyword>
<proteinExistence type="inferred from homology"/>
<evidence type="ECO:0000313" key="6">
    <source>
        <dbReference type="Proteomes" id="UP000799764"/>
    </source>
</evidence>
<comment type="caution">
    <text evidence="5">The sequence shown here is derived from an EMBL/GenBank/DDBJ whole genome shotgun (WGS) entry which is preliminary data.</text>
</comment>
<dbReference type="PROSITE" id="PS51378">
    <property type="entry name" value="INVERT_DEFENSINS"/>
    <property type="match status" value="1"/>
</dbReference>
<dbReference type="EMBL" id="MU001497">
    <property type="protein sequence ID" value="KAF2446883.1"/>
    <property type="molecule type" value="Genomic_DNA"/>
</dbReference>
<comment type="similarity">
    <text evidence="1">Belongs to the invertebrate defensin family.</text>
</comment>
<gene>
    <name evidence="5" type="ORF">P171DRAFT_482953</name>
</gene>
<evidence type="ECO:0000256" key="2">
    <source>
        <dbReference type="ARBA" id="ARBA00023157"/>
    </source>
</evidence>
<dbReference type="AlphaFoldDB" id="A0A9P4PPI5"/>
<dbReference type="SUPFAM" id="SSF57095">
    <property type="entry name" value="Scorpion toxin-like"/>
    <property type="match status" value="1"/>
</dbReference>
<evidence type="ECO:0000256" key="1">
    <source>
        <dbReference type="ARBA" id="ARBA00007085"/>
    </source>
</evidence>
<evidence type="ECO:0000259" key="4">
    <source>
        <dbReference type="PROSITE" id="PS51378"/>
    </source>
</evidence>
<dbReference type="Proteomes" id="UP000799764">
    <property type="component" value="Unassembled WGS sequence"/>
</dbReference>
<dbReference type="Gene3D" id="3.30.30.10">
    <property type="entry name" value="Knottin, scorpion toxin-like"/>
    <property type="match status" value="1"/>
</dbReference>
<evidence type="ECO:0000256" key="3">
    <source>
        <dbReference type="SAM" id="SignalP"/>
    </source>
</evidence>
<evidence type="ECO:0000313" key="5">
    <source>
        <dbReference type="EMBL" id="KAF2446883.1"/>
    </source>
</evidence>
<dbReference type="InterPro" id="IPR036574">
    <property type="entry name" value="Scorpion_toxin-like_sf"/>
</dbReference>
<organism evidence="5 6">
    <name type="scientific">Karstenula rhodostoma CBS 690.94</name>
    <dbReference type="NCBI Taxonomy" id="1392251"/>
    <lineage>
        <taxon>Eukaryota</taxon>
        <taxon>Fungi</taxon>
        <taxon>Dikarya</taxon>
        <taxon>Ascomycota</taxon>
        <taxon>Pezizomycotina</taxon>
        <taxon>Dothideomycetes</taxon>
        <taxon>Pleosporomycetidae</taxon>
        <taxon>Pleosporales</taxon>
        <taxon>Massarineae</taxon>
        <taxon>Didymosphaeriaceae</taxon>
        <taxon>Karstenula</taxon>
    </lineage>
</organism>
<feature type="domain" description="Invertebrate defensins family profile" evidence="4">
    <location>
        <begin position="85"/>
        <end position="125"/>
    </location>
</feature>